<proteinExistence type="predicted"/>
<dbReference type="EMBL" id="JBHLZF010000002">
    <property type="protein sequence ID" value="MFB9898721.1"/>
    <property type="molecule type" value="Genomic_DNA"/>
</dbReference>
<accession>A0ABV5ZMZ6</accession>
<dbReference type="InterPro" id="IPR035093">
    <property type="entry name" value="RelE/ParE_toxin_dom_sf"/>
</dbReference>
<organism evidence="1 2">
    <name type="scientific">Hallella seregens ATCC 51272</name>
    <dbReference type="NCBI Taxonomy" id="1336250"/>
    <lineage>
        <taxon>Bacteria</taxon>
        <taxon>Pseudomonadati</taxon>
        <taxon>Bacteroidota</taxon>
        <taxon>Bacteroidia</taxon>
        <taxon>Bacteroidales</taxon>
        <taxon>Prevotellaceae</taxon>
        <taxon>Hallella</taxon>
    </lineage>
</organism>
<evidence type="ECO:0000313" key="2">
    <source>
        <dbReference type="Proteomes" id="UP001589688"/>
    </source>
</evidence>
<dbReference type="RefSeq" id="WP_005844584.1">
    <property type="nucleotide sequence ID" value="NZ_JADU01000015.1"/>
</dbReference>
<dbReference type="SUPFAM" id="SSF143011">
    <property type="entry name" value="RelE-like"/>
    <property type="match status" value="1"/>
</dbReference>
<name>A0ABV5ZMZ6_9BACT</name>
<gene>
    <name evidence="1" type="ORF">ACFFK8_13215</name>
</gene>
<protein>
    <submittedName>
        <fullName evidence="1">Type II toxin-antitoxin system RelE/ParE family toxin</fullName>
    </submittedName>
</protein>
<dbReference type="InterPro" id="IPR007711">
    <property type="entry name" value="HigB-1"/>
</dbReference>
<sequence length="105" mass="12456">MIVTFNEEYLRDLYTKGKTDDKKHRFQPQIIQKYARMINLMKHSKNVLALNAIGSLHYEKLIGEKKGISSVRVNHRYRIEFEERKEGDEEIATICNITDLSNHYQ</sequence>
<evidence type="ECO:0000313" key="1">
    <source>
        <dbReference type="EMBL" id="MFB9898721.1"/>
    </source>
</evidence>
<keyword evidence="2" id="KW-1185">Reference proteome</keyword>
<comment type="caution">
    <text evidence="1">The sequence shown here is derived from an EMBL/GenBank/DDBJ whole genome shotgun (WGS) entry which is preliminary data.</text>
</comment>
<reference evidence="1 2" key="1">
    <citation type="submission" date="2024-09" db="EMBL/GenBank/DDBJ databases">
        <authorList>
            <person name="Sun Q."/>
            <person name="Mori K."/>
        </authorList>
    </citation>
    <scope>NUCLEOTIDE SEQUENCE [LARGE SCALE GENOMIC DNA]</scope>
    <source>
        <strain evidence="1 2">ATCC 51272</strain>
    </source>
</reference>
<dbReference type="Pfam" id="PF05015">
    <property type="entry name" value="HigB-like_toxin"/>
    <property type="match status" value="1"/>
</dbReference>
<dbReference type="Proteomes" id="UP001589688">
    <property type="component" value="Unassembled WGS sequence"/>
</dbReference>
<dbReference type="Gene3D" id="3.30.2310.20">
    <property type="entry name" value="RelE-like"/>
    <property type="match status" value="1"/>
</dbReference>